<organism evidence="1 2">
    <name type="scientific">Rangifer tarandus platyrhynchus</name>
    <name type="common">Svalbard reindeer</name>
    <dbReference type="NCBI Taxonomy" id="3082113"/>
    <lineage>
        <taxon>Eukaryota</taxon>
        <taxon>Metazoa</taxon>
        <taxon>Chordata</taxon>
        <taxon>Craniata</taxon>
        <taxon>Vertebrata</taxon>
        <taxon>Euteleostomi</taxon>
        <taxon>Mammalia</taxon>
        <taxon>Eutheria</taxon>
        <taxon>Laurasiatheria</taxon>
        <taxon>Artiodactyla</taxon>
        <taxon>Ruminantia</taxon>
        <taxon>Pecora</taxon>
        <taxon>Cervidae</taxon>
        <taxon>Odocoileinae</taxon>
        <taxon>Rangifer</taxon>
    </lineage>
</organism>
<keyword evidence="2" id="KW-1185">Reference proteome</keyword>
<name>A0ABN8ZBB9_RANTA</name>
<protein>
    <submittedName>
        <fullName evidence="1">Uncharacterized protein</fullName>
    </submittedName>
</protein>
<proteinExistence type="predicted"/>
<gene>
    <name evidence="1" type="ORF">MRATA1EN1_LOCUS19712</name>
</gene>
<dbReference type="Proteomes" id="UP001176941">
    <property type="component" value="Chromosome 3"/>
</dbReference>
<evidence type="ECO:0000313" key="2">
    <source>
        <dbReference type="Proteomes" id="UP001176941"/>
    </source>
</evidence>
<reference evidence="1" key="1">
    <citation type="submission" date="2023-04" db="EMBL/GenBank/DDBJ databases">
        <authorList>
            <consortium name="ELIXIR-Norway"/>
        </authorList>
    </citation>
    <scope>NUCLEOTIDE SEQUENCE [LARGE SCALE GENOMIC DNA]</scope>
</reference>
<dbReference type="EMBL" id="OX459939">
    <property type="protein sequence ID" value="CAI9170750.1"/>
    <property type="molecule type" value="Genomic_DNA"/>
</dbReference>
<accession>A0ABN8ZBB9</accession>
<evidence type="ECO:0000313" key="1">
    <source>
        <dbReference type="EMBL" id="CAI9170750.1"/>
    </source>
</evidence>
<sequence length="126" mass="13962">MKYHVPPGMFTEHYSKQESSVFLRIAVSLGAQWSLLPCMWQQLPNSRHQLPPITPLSSSHSRVTLASSCAGTGDYTVSVQRGEMCLCLTSMHSARRSTPCYLVVTCSFFRVIGGKGKIMTGHLKGW</sequence>